<sequence length="127" mass="13817">MDMYGSSYQPNPNQPYRSRRSARMEAASLILGSIALLSCTCLYLAVPCGALAVIFATLSRGGMMSYTSKAQIGMILGIIALIATIVLYASVLGYAIHQYGSIDGFLKAYSDMQGMDYNELMKQFMAK</sequence>
<protein>
    <recommendedName>
        <fullName evidence="4">DUF4190 domain-containing protein</fullName>
    </recommendedName>
</protein>
<accession>A0A173TGD9</accession>
<keyword evidence="1" id="KW-1133">Transmembrane helix</keyword>
<proteinExistence type="predicted"/>
<dbReference type="RefSeq" id="WP_022044889.1">
    <property type="nucleotide sequence ID" value="NZ_CYXV01000009.1"/>
</dbReference>
<feature type="transmembrane region" description="Helical" evidence="1">
    <location>
        <begin position="70"/>
        <end position="96"/>
    </location>
</feature>
<dbReference type="Proteomes" id="UP000095495">
    <property type="component" value="Unassembled WGS sequence"/>
</dbReference>
<reference evidence="2 3" key="1">
    <citation type="submission" date="2015-09" db="EMBL/GenBank/DDBJ databases">
        <authorList>
            <consortium name="Pathogen Informatics"/>
        </authorList>
    </citation>
    <scope>NUCLEOTIDE SEQUENCE [LARGE SCALE GENOMIC DNA]</scope>
    <source>
        <strain evidence="2 3">2789STDY5608863</strain>
    </source>
</reference>
<evidence type="ECO:0000313" key="3">
    <source>
        <dbReference type="Proteomes" id="UP000095495"/>
    </source>
</evidence>
<organism evidence="2 3">
    <name type="scientific">Roseburia faecis</name>
    <dbReference type="NCBI Taxonomy" id="301302"/>
    <lineage>
        <taxon>Bacteria</taxon>
        <taxon>Bacillati</taxon>
        <taxon>Bacillota</taxon>
        <taxon>Clostridia</taxon>
        <taxon>Lachnospirales</taxon>
        <taxon>Lachnospiraceae</taxon>
        <taxon>Roseburia</taxon>
    </lineage>
</organism>
<evidence type="ECO:0000313" key="2">
    <source>
        <dbReference type="EMBL" id="CUN01761.1"/>
    </source>
</evidence>
<name>A0A173TGD9_9FIRM</name>
<dbReference type="EMBL" id="CYXV01000009">
    <property type="protein sequence ID" value="CUN01761.1"/>
    <property type="molecule type" value="Genomic_DNA"/>
</dbReference>
<keyword evidence="1" id="KW-0812">Transmembrane</keyword>
<evidence type="ECO:0008006" key="4">
    <source>
        <dbReference type="Google" id="ProtNLM"/>
    </source>
</evidence>
<evidence type="ECO:0000256" key="1">
    <source>
        <dbReference type="SAM" id="Phobius"/>
    </source>
</evidence>
<gene>
    <name evidence="2" type="ORF">ERS852420_02149</name>
</gene>
<feature type="transmembrane region" description="Helical" evidence="1">
    <location>
        <begin position="26"/>
        <end position="58"/>
    </location>
</feature>
<dbReference type="AlphaFoldDB" id="A0A173TGD9"/>
<keyword evidence="1" id="KW-0472">Membrane</keyword>